<comment type="catalytic activity">
    <reaction evidence="6">
        <text>guanosine(2069) in 23S rRNA + S-adenosyl-L-methionine = N(2)-methylguanosine(2069) in 23S rRNA + S-adenosyl-L-homocysteine + H(+)</text>
        <dbReference type="Rhea" id="RHEA:43772"/>
        <dbReference type="Rhea" id="RHEA-COMP:10688"/>
        <dbReference type="Rhea" id="RHEA-COMP:10689"/>
        <dbReference type="ChEBI" id="CHEBI:15378"/>
        <dbReference type="ChEBI" id="CHEBI:57856"/>
        <dbReference type="ChEBI" id="CHEBI:59789"/>
        <dbReference type="ChEBI" id="CHEBI:74269"/>
        <dbReference type="ChEBI" id="CHEBI:74481"/>
        <dbReference type="EC" id="2.1.1.264"/>
    </reaction>
</comment>
<dbReference type="Gene3D" id="3.40.50.150">
    <property type="entry name" value="Vaccinia Virus protein VP39"/>
    <property type="match status" value="2"/>
</dbReference>
<dbReference type="SMART" id="SM00981">
    <property type="entry name" value="THUMP"/>
    <property type="match status" value="1"/>
</dbReference>
<dbReference type="PIRSF" id="PIRSF037618">
    <property type="entry name" value="RNA_Mtase_bacteria_prd"/>
    <property type="match status" value="1"/>
</dbReference>
<evidence type="ECO:0000313" key="10">
    <source>
        <dbReference type="Proteomes" id="UP001520878"/>
    </source>
</evidence>
<dbReference type="CDD" id="cd02440">
    <property type="entry name" value="AdoMet_MTases"/>
    <property type="match status" value="1"/>
</dbReference>
<evidence type="ECO:0000256" key="1">
    <source>
        <dbReference type="ARBA" id="ARBA00022490"/>
    </source>
</evidence>
<keyword evidence="7" id="KW-0694">RNA-binding</keyword>
<comment type="function">
    <text evidence="6">Specifically methylates the guanine in position 2445 (m2G2445) and the guanine in position 2069 (m7G2069) of 23S rRNA.</text>
</comment>
<keyword evidence="4 6" id="KW-0808">Transferase</keyword>
<feature type="domain" description="THUMP" evidence="8">
    <location>
        <begin position="44"/>
        <end position="155"/>
    </location>
</feature>
<dbReference type="NCBIfam" id="NF008748">
    <property type="entry name" value="PRK11783.1"/>
    <property type="match status" value="1"/>
</dbReference>
<dbReference type="InterPro" id="IPR029063">
    <property type="entry name" value="SAM-dependent_MTases_sf"/>
</dbReference>
<keyword evidence="1 6" id="KW-0963">Cytoplasm</keyword>
<dbReference type="PROSITE" id="PS01261">
    <property type="entry name" value="UPF0020"/>
    <property type="match status" value="1"/>
</dbReference>
<evidence type="ECO:0000256" key="2">
    <source>
        <dbReference type="ARBA" id="ARBA00022552"/>
    </source>
</evidence>
<evidence type="ECO:0000256" key="3">
    <source>
        <dbReference type="ARBA" id="ARBA00022603"/>
    </source>
</evidence>
<dbReference type="InterPro" id="IPR004114">
    <property type="entry name" value="THUMP_dom"/>
</dbReference>
<keyword evidence="2 6" id="KW-0698">rRNA processing</keyword>
<dbReference type="EC" id="2.1.1.264" evidence="6"/>
<dbReference type="Proteomes" id="UP001520878">
    <property type="component" value="Unassembled WGS sequence"/>
</dbReference>
<dbReference type="EC" id="2.1.1.173" evidence="6"/>
<sequence>MYDFLVTTSKGLDGLLQDELQRLCPSVTLASKPGQVSGHGELRDIYRICLWSRLANRVLITLAEGSADCPKDLYALAREVRWRKVFSVAGTFAVSVNGTNRQINNTQFAALTIKDAIVDQFSEEIGSRPSVDKQQPDVRIHGRIRRDKGAIYLDVAGQSLHMRHYRQQTGEAPLKEHVACAMLLRSGWAPDCRAPLVDPMCGSGTVVIEAAMMAANIAPGLKRPHWGFEHWLGHDPGVWRDLHDEALAARTSPPSPLYANDTDERVLGFAQSHAKSAGVADFITFTHQDACEWAAPADIDNGYLVSNPPYGERLSQLTALLPLFQRWGDHLKHAFKGWTVSLLTSNRDLLRQLKLVANKEYQLMNGKLECQLVNFVLDERNCEVRPNQRGHSDFANRLGKNHKRLSKWARQQNIDCYRVYDADLPEYNVAVDCYADWVVVQEYAAPKDVPEQKARMRLHDVLMAIPEVLSVDPEHIVLKTREQQKGRQQYEKMAAQGNRLEVHEHGAKFWVNLTDYLDTGLFLDHRTTRQWVHQRAKDKDVLNLFAYTGSVSVHAALGGARSVTTVDMSNTYLNWAKDNFRLNHLQGPYAFVQGDCTTWLAKHRQQYDFIFIDPPSFSNSKRMDGTWDVQRDHVALLKAAKQCLRENGQILFSNNLRGFKIDEAGLLEAGLIVKDVSAASLPEDFKRNPRIHRCYELHHV</sequence>
<dbReference type="GO" id="GO:0052915">
    <property type="term" value="F:23S rRNA (guanine(2445)-N(2))-methyltransferase activity"/>
    <property type="evidence" value="ECO:0007669"/>
    <property type="project" value="UniProtKB-EC"/>
</dbReference>
<name>A0ABS8G5I7_9ALTE</name>
<accession>A0ABS8G5I7</accession>
<keyword evidence="10" id="KW-1185">Reference proteome</keyword>
<dbReference type="InterPro" id="IPR054170">
    <property type="entry name" value="RlmL_1st"/>
</dbReference>
<proteinExistence type="inferred from homology"/>
<dbReference type="Pfam" id="PF10672">
    <property type="entry name" value="Methyltrans_SAM"/>
    <property type="match status" value="1"/>
</dbReference>
<comment type="similarity">
    <text evidence="6">Belongs to the methyltransferase superfamily. RlmKL family.</text>
</comment>
<dbReference type="InterPro" id="IPR017244">
    <property type="entry name" value="23SrRNA_methyltr_KL"/>
</dbReference>
<dbReference type="Pfam" id="PF22020">
    <property type="entry name" value="RlmL_1st"/>
    <property type="match status" value="1"/>
</dbReference>
<dbReference type="EMBL" id="JAJEWP010000001">
    <property type="protein sequence ID" value="MCC2615678.1"/>
    <property type="molecule type" value="Genomic_DNA"/>
</dbReference>
<dbReference type="Pfam" id="PF01170">
    <property type="entry name" value="UPF0020"/>
    <property type="match status" value="1"/>
</dbReference>
<dbReference type="InterPro" id="IPR053943">
    <property type="entry name" value="RlmKL-like_Mtase_CS"/>
</dbReference>
<comment type="subcellular location">
    <subcellularLocation>
        <location evidence="6">Cytoplasm</location>
    </subcellularLocation>
</comment>
<dbReference type="CDD" id="cd11715">
    <property type="entry name" value="THUMP_AdoMetMT"/>
    <property type="match status" value="1"/>
</dbReference>
<dbReference type="Pfam" id="PF02926">
    <property type="entry name" value="THUMP"/>
    <property type="match status" value="1"/>
</dbReference>
<evidence type="ECO:0000313" key="9">
    <source>
        <dbReference type="EMBL" id="MCC2615678.1"/>
    </source>
</evidence>
<dbReference type="HAMAP" id="MF_01858">
    <property type="entry name" value="23SrRNA_methyltr_KL"/>
    <property type="match status" value="1"/>
</dbReference>
<protein>
    <recommendedName>
        <fullName evidence="6">Ribosomal RNA large subunit methyltransferase K/L</fullName>
    </recommendedName>
    <domain>
        <recommendedName>
            <fullName evidence="6">23S rRNA m2G2445 methyltransferase</fullName>
            <ecNumber evidence="6">2.1.1.173</ecNumber>
        </recommendedName>
        <alternativeName>
            <fullName evidence="6">rRNA (guanine-N(2)-)-methyltransferase RlmL</fullName>
        </alternativeName>
    </domain>
    <domain>
        <recommendedName>
            <fullName evidence="6">23S rRNA m7G2069 methyltransferase</fullName>
            <ecNumber evidence="6">2.1.1.264</ecNumber>
        </recommendedName>
        <alternativeName>
            <fullName evidence="6">rRNA (guanine-N(7)-)-methyltransferase RlmK</fullName>
        </alternativeName>
    </domain>
</protein>
<evidence type="ECO:0000256" key="7">
    <source>
        <dbReference type="PROSITE-ProRule" id="PRU00529"/>
    </source>
</evidence>
<dbReference type="RefSeq" id="WP_229157805.1">
    <property type="nucleotide sequence ID" value="NZ_JAJEWP010000001.1"/>
</dbReference>
<evidence type="ECO:0000256" key="5">
    <source>
        <dbReference type="ARBA" id="ARBA00022691"/>
    </source>
</evidence>
<dbReference type="Gene3D" id="3.30.750.80">
    <property type="entry name" value="RNA methyltransferase domain (HRMD) like"/>
    <property type="match status" value="1"/>
</dbReference>
<evidence type="ECO:0000256" key="4">
    <source>
        <dbReference type="ARBA" id="ARBA00022679"/>
    </source>
</evidence>
<keyword evidence="3 6" id="KW-0489">Methyltransferase</keyword>
<dbReference type="InterPro" id="IPR019614">
    <property type="entry name" value="SAM-dep_methyl-trfase"/>
</dbReference>
<dbReference type="PANTHER" id="PTHR47313:SF1">
    <property type="entry name" value="RIBOSOMAL RNA LARGE SUBUNIT METHYLTRANSFERASE K_L"/>
    <property type="match status" value="1"/>
</dbReference>
<comment type="caution">
    <text evidence="9">The sequence shown here is derived from an EMBL/GenBank/DDBJ whole genome shotgun (WGS) entry which is preliminary data.</text>
</comment>
<comment type="catalytic activity">
    <reaction evidence="6">
        <text>guanosine(2445) in 23S rRNA + S-adenosyl-L-methionine = N(2)-methylguanosine(2445) in 23S rRNA + S-adenosyl-L-homocysteine + H(+)</text>
        <dbReference type="Rhea" id="RHEA:42740"/>
        <dbReference type="Rhea" id="RHEA-COMP:10215"/>
        <dbReference type="Rhea" id="RHEA-COMP:10216"/>
        <dbReference type="ChEBI" id="CHEBI:15378"/>
        <dbReference type="ChEBI" id="CHEBI:57856"/>
        <dbReference type="ChEBI" id="CHEBI:59789"/>
        <dbReference type="ChEBI" id="CHEBI:74269"/>
        <dbReference type="ChEBI" id="CHEBI:74481"/>
        <dbReference type="EC" id="2.1.1.173"/>
    </reaction>
</comment>
<evidence type="ECO:0000256" key="6">
    <source>
        <dbReference type="HAMAP-Rule" id="MF_01858"/>
    </source>
</evidence>
<dbReference type="InterPro" id="IPR000241">
    <property type="entry name" value="RlmKL-like_Mtase"/>
</dbReference>
<dbReference type="SUPFAM" id="SSF53335">
    <property type="entry name" value="S-adenosyl-L-methionine-dependent methyltransferases"/>
    <property type="match status" value="2"/>
</dbReference>
<dbReference type="PROSITE" id="PS51165">
    <property type="entry name" value="THUMP"/>
    <property type="match status" value="1"/>
</dbReference>
<dbReference type="Gene3D" id="3.30.2130.30">
    <property type="match status" value="1"/>
</dbReference>
<gene>
    <name evidence="9" type="primary">rlmKL</name>
    <name evidence="6" type="synonym">rlmL</name>
    <name evidence="9" type="ORF">LJ739_05440</name>
</gene>
<evidence type="ECO:0000259" key="8">
    <source>
        <dbReference type="PROSITE" id="PS51165"/>
    </source>
</evidence>
<organism evidence="9 10">
    <name type="scientific">Fluctibacter halophilus</name>
    <dbReference type="NCBI Taxonomy" id="226011"/>
    <lineage>
        <taxon>Bacteria</taxon>
        <taxon>Pseudomonadati</taxon>
        <taxon>Pseudomonadota</taxon>
        <taxon>Gammaproteobacteria</taxon>
        <taxon>Alteromonadales</taxon>
        <taxon>Alteromonadaceae</taxon>
        <taxon>Fluctibacter</taxon>
    </lineage>
</organism>
<dbReference type="PANTHER" id="PTHR47313">
    <property type="entry name" value="RIBOSOMAL RNA LARGE SUBUNIT METHYLTRANSFERASE K/L"/>
    <property type="match status" value="1"/>
</dbReference>
<keyword evidence="5 6" id="KW-0949">S-adenosyl-L-methionine</keyword>
<reference evidence="9 10" key="1">
    <citation type="submission" date="2021-10" db="EMBL/GenBank/DDBJ databases">
        <title>Draft genome of Aestuariibacter halophilus JC2043.</title>
        <authorList>
            <person name="Emsley S.A."/>
            <person name="Pfannmuller K.M."/>
            <person name="Ushijima B."/>
            <person name="Saw J.H."/>
            <person name="Videau P."/>
        </authorList>
    </citation>
    <scope>NUCLEOTIDE SEQUENCE [LARGE SCALE GENOMIC DNA]</scope>
    <source>
        <strain evidence="9 10">JC2043</strain>
    </source>
</reference>